<keyword evidence="9" id="KW-1185">Reference proteome</keyword>
<evidence type="ECO:0000256" key="4">
    <source>
        <dbReference type="ARBA" id="ARBA00022989"/>
    </source>
</evidence>
<dbReference type="FunFam" id="2.60.370.10:FF:000001">
    <property type="entry name" value="COX11 cytochrome c oxidase assembly homolog"/>
    <property type="match status" value="1"/>
</dbReference>
<evidence type="ECO:0000256" key="3">
    <source>
        <dbReference type="ARBA" id="ARBA00022692"/>
    </source>
</evidence>
<dbReference type="Gene3D" id="2.60.370.10">
    <property type="entry name" value="Ctag/Cox11"/>
    <property type="match status" value="1"/>
</dbReference>
<keyword evidence="3 7" id="KW-0812">Transmembrane</keyword>
<evidence type="ECO:0000256" key="2">
    <source>
        <dbReference type="ARBA" id="ARBA00004243"/>
    </source>
</evidence>
<comment type="function">
    <text evidence="1">Exerts its effect at some terminal stage of cytochrome c oxidase synthesis, probably by being involved in the insertion of the copper B into subunit I.</text>
</comment>
<dbReference type="InterPro" id="IPR007533">
    <property type="entry name" value="Cyt_c_oxidase_assmbl_CtaG"/>
</dbReference>
<dbReference type="InterPro" id="IPR023471">
    <property type="entry name" value="CtaG/Cox11_dom_sf"/>
</dbReference>
<reference evidence="9" key="2">
    <citation type="submission" date="2015-01" db="EMBL/GenBank/DDBJ databases">
        <title>Evolutionary Origins and Diversification of the Mycorrhizal Mutualists.</title>
        <authorList>
            <consortium name="DOE Joint Genome Institute"/>
            <consortium name="Mycorrhizal Genomics Consortium"/>
            <person name="Kohler A."/>
            <person name="Kuo A."/>
            <person name="Nagy L.G."/>
            <person name="Floudas D."/>
            <person name="Copeland A."/>
            <person name="Barry K.W."/>
            <person name="Cichocki N."/>
            <person name="Veneault-Fourrey C."/>
            <person name="LaButti K."/>
            <person name="Lindquist E.A."/>
            <person name="Lipzen A."/>
            <person name="Lundell T."/>
            <person name="Morin E."/>
            <person name="Murat C."/>
            <person name="Riley R."/>
            <person name="Ohm R."/>
            <person name="Sun H."/>
            <person name="Tunlid A."/>
            <person name="Henrissat B."/>
            <person name="Grigoriev I.V."/>
            <person name="Hibbett D.S."/>
            <person name="Martin F."/>
        </authorList>
    </citation>
    <scope>NUCLEOTIDE SEQUENCE [LARGE SCALE GENOMIC DNA]</scope>
    <source>
        <strain evidence="9">MUT 4182</strain>
    </source>
</reference>
<dbReference type="NCBIfam" id="NF003465">
    <property type="entry name" value="PRK05089.1"/>
    <property type="match status" value="1"/>
</dbReference>
<dbReference type="Proteomes" id="UP000054248">
    <property type="component" value="Unassembled WGS sequence"/>
</dbReference>
<dbReference type="PANTHER" id="PTHR21320">
    <property type="entry name" value="CYTOCHROME C OXIDASE ASSEMBLY PROTEIN COX11-RELATED"/>
    <property type="match status" value="1"/>
</dbReference>
<evidence type="ECO:0000256" key="1">
    <source>
        <dbReference type="ARBA" id="ARBA00004007"/>
    </source>
</evidence>
<evidence type="ECO:0000256" key="6">
    <source>
        <dbReference type="SAM" id="MobiDB-lite"/>
    </source>
</evidence>
<evidence type="ECO:0000256" key="7">
    <source>
        <dbReference type="SAM" id="Phobius"/>
    </source>
</evidence>
<accession>A0A0C3QWT1</accession>
<dbReference type="HAMAP" id="MF_00155">
    <property type="entry name" value="CtaG"/>
    <property type="match status" value="1"/>
</dbReference>
<organism evidence="8 9">
    <name type="scientific">Tulasnella calospora MUT 4182</name>
    <dbReference type="NCBI Taxonomy" id="1051891"/>
    <lineage>
        <taxon>Eukaryota</taxon>
        <taxon>Fungi</taxon>
        <taxon>Dikarya</taxon>
        <taxon>Basidiomycota</taxon>
        <taxon>Agaricomycotina</taxon>
        <taxon>Agaricomycetes</taxon>
        <taxon>Cantharellales</taxon>
        <taxon>Tulasnellaceae</taxon>
        <taxon>Tulasnella</taxon>
    </lineage>
</organism>
<dbReference type="OrthoDB" id="1704689at2759"/>
<sequence>MSLRFVCSQGLRGARPSRSLHARPPIQHQFRGVASQSSAPKLPPHVLRYQQEYKARNRALLYYTTAVIFFVGGASYAAVPMYRAFCSATGYNGTPMTSGRFDSDRMVPMTEAKSIKVHFNADRSSSLPWTFTPQQKYVVVKPGESSLAFYKAKNTSKEDIIGIATYNVTPAKVAPYFSKIECFCFEEQKLLAGEEVDMPLLFFIDKDCLEDEGMKDVDDVVLSYTFFKARRNTRGHLEPDASHEEVQASQGFEDFPSIDPNASKP</sequence>
<dbReference type="Pfam" id="PF04442">
    <property type="entry name" value="CtaG_Cox11"/>
    <property type="match status" value="1"/>
</dbReference>
<dbReference type="EMBL" id="KN822943">
    <property type="protein sequence ID" value="KIO34371.1"/>
    <property type="molecule type" value="Genomic_DNA"/>
</dbReference>
<evidence type="ECO:0000313" key="8">
    <source>
        <dbReference type="EMBL" id="KIO34371.1"/>
    </source>
</evidence>
<keyword evidence="5 7" id="KW-0472">Membrane</keyword>
<dbReference type="GO" id="GO:0005743">
    <property type="term" value="C:mitochondrial inner membrane"/>
    <property type="evidence" value="ECO:0007669"/>
    <property type="project" value="UniProtKB-SubCell"/>
</dbReference>
<dbReference type="HOGENOM" id="CLU_045000_1_1_1"/>
<comment type="subcellular location">
    <subcellularLocation>
        <location evidence="2">Mitochondrion inner membrane</location>
        <topology evidence="2">Single-pass membrane protein</topology>
        <orientation evidence="2">Intermembrane side</orientation>
    </subcellularLocation>
</comment>
<feature type="transmembrane region" description="Helical" evidence="7">
    <location>
        <begin position="60"/>
        <end position="79"/>
    </location>
</feature>
<reference evidence="8 9" key="1">
    <citation type="submission" date="2014-04" db="EMBL/GenBank/DDBJ databases">
        <authorList>
            <consortium name="DOE Joint Genome Institute"/>
            <person name="Kuo A."/>
            <person name="Girlanda M."/>
            <person name="Perotto S."/>
            <person name="Kohler A."/>
            <person name="Nagy L.G."/>
            <person name="Floudas D."/>
            <person name="Copeland A."/>
            <person name="Barry K.W."/>
            <person name="Cichocki N."/>
            <person name="Veneault-Fourrey C."/>
            <person name="LaButti K."/>
            <person name="Lindquist E.A."/>
            <person name="Lipzen A."/>
            <person name="Lundell T."/>
            <person name="Morin E."/>
            <person name="Murat C."/>
            <person name="Sun H."/>
            <person name="Tunlid A."/>
            <person name="Henrissat B."/>
            <person name="Grigoriev I.V."/>
            <person name="Hibbett D.S."/>
            <person name="Martin F."/>
            <person name="Nordberg H.P."/>
            <person name="Cantor M.N."/>
            <person name="Hua S.X."/>
        </authorList>
    </citation>
    <scope>NUCLEOTIDE SEQUENCE [LARGE SCALE GENOMIC DNA]</scope>
    <source>
        <strain evidence="8 9">MUT 4182</strain>
    </source>
</reference>
<dbReference type="SUPFAM" id="SSF110111">
    <property type="entry name" value="Ctag/Cox11"/>
    <property type="match status" value="1"/>
</dbReference>
<name>A0A0C3QWT1_9AGAM</name>
<feature type="region of interest" description="Disordered" evidence="6">
    <location>
        <begin position="237"/>
        <end position="265"/>
    </location>
</feature>
<evidence type="ECO:0000313" key="9">
    <source>
        <dbReference type="Proteomes" id="UP000054248"/>
    </source>
</evidence>
<dbReference type="GO" id="GO:0005759">
    <property type="term" value="C:mitochondrial matrix"/>
    <property type="evidence" value="ECO:0007669"/>
    <property type="project" value="UniProtKB-ARBA"/>
</dbReference>
<dbReference type="PANTHER" id="PTHR21320:SF3">
    <property type="entry name" value="CYTOCHROME C OXIDASE ASSEMBLY PROTEIN COX11, MITOCHONDRIAL-RELATED"/>
    <property type="match status" value="1"/>
</dbReference>
<dbReference type="STRING" id="1051891.A0A0C3QWT1"/>
<proteinExistence type="inferred from homology"/>
<gene>
    <name evidence="8" type="ORF">M407DRAFT_16899</name>
</gene>
<protein>
    <submittedName>
        <fullName evidence="8">Uncharacterized protein</fullName>
    </submittedName>
</protein>
<keyword evidence="4 7" id="KW-1133">Transmembrane helix</keyword>
<dbReference type="GO" id="GO:0005507">
    <property type="term" value="F:copper ion binding"/>
    <property type="evidence" value="ECO:0007669"/>
    <property type="project" value="InterPro"/>
</dbReference>
<evidence type="ECO:0000256" key="5">
    <source>
        <dbReference type="ARBA" id="ARBA00023136"/>
    </source>
</evidence>
<dbReference type="AlphaFoldDB" id="A0A0C3QWT1"/>
<feature type="compositionally biased region" description="Basic and acidic residues" evidence="6">
    <location>
        <begin position="237"/>
        <end position="246"/>
    </location>
</feature>